<dbReference type="EMBL" id="JAOPGA020001803">
    <property type="protein sequence ID" value="KAL0491450.1"/>
    <property type="molecule type" value="Genomic_DNA"/>
</dbReference>
<dbReference type="InterPro" id="IPR026224">
    <property type="entry name" value="DPCD"/>
</dbReference>
<dbReference type="PANTHER" id="PTHR31921">
    <property type="entry name" value="PROTEIN DPCD"/>
    <property type="match status" value="1"/>
</dbReference>
<dbReference type="AlphaFoldDB" id="A0AAW2ZLP6"/>
<evidence type="ECO:0000313" key="3">
    <source>
        <dbReference type="EMBL" id="KAL0490788.1"/>
    </source>
</evidence>
<sequence length="199" mass="23307">MTKEDSADKKYPYTSSIVKDGRKKVHTTFEDQSEMVEEFDVNNNKLLVRKWRRPTKLGGEGEWEFEIGAEVKPFNPMNDLFAPSTDNPVVVRSDTSDSFQWRIRNCFFDKNVYQVTVDVENQSIVIRTSNKKYYKVIQIPDMIRLKQQLIPQSLQWSHSNNTLIISYPKPPALVQQERVKEHQLRQLNSKEGDVQCPQQ</sequence>
<dbReference type="Proteomes" id="UP001431209">
    <property type="component" value="Unassembled WGS sequence"/>
</dbReference>
<evidence type="ECO:0000313" key="4">
    <source>
        <dbReference type="EMBL" id="KAL0491450.1"/>
    </source>
</evidence>
<comment type="similarity">
    <text evidence="1">Belongs to the DPCD family.</text>
</comment>
<dbReference type="EMBL" id="JAOPGA020001719">
    <property type="protein sequence ID" value="KAL0490788.1"/>
    <property type="molecule type" value="Genomic_DNA"/>
</dbReference>
<name>A0AAW2ZLP6_9EUKA</name>
<gene>
    <name evidence="4" type="ORF">AKO1_000882</name>
    <name evidence="3" type="ORF">AKO1_004381</name>
</gene>
<dbReference type="PRINTS" id="PR02065">
    <property type="entry name" value="PROTEINDPCD"/>
</dbReference>
<dbReference type="PANTHER" id="PTHR31921:SF1">
    <property type="entry name" value="PROTEIN DPCD"/>
    <property type="match status" value="1"/>
</dbReference>
<accession>A0AAW2ZLP6</accession>
<comment type="caution">
    <text evidence="3">The sequence shown here is derived from an EMBL/GenBank/DDBJ whole genome shotgun (WGS) entry which is preliminary data.</text>
</comment>
<evidence type="ECO:0000256" key="1">
    <source>
        <dbReference type="ARBA" id="ARBA00010597"/>
    </source>
</evidence>
<evidence type="ECO:0000256" key="2">
    <source>
        <dbReference type="ARBA" id="ARBA00020330"/>
    </source>
</evidence>
<proteinExistence type="inferred from homology"/>
<reference evidence="3 5" key="1">
    <citation type="submission" date="2024-03" db="EMBL/GenBank/DDBJ databases">
        <title>The Acrasis kona genome and developmental transcriptomes reveal deep origins of eukaryotic multicellular pathways.</title>
        <authorList>
            <person name="Sheikh S."/>
            <person name="Fu C.-J."/>
            <person name="Brown M.W."/>
            <person name="Baldauf S.L."/>
        </authorList>
    </citation>
    <scope>NUCLEOTIDE SEQUENCE [LARGE SCALE GENOMIC DNA]</scope>
    <source>
        <strain evidence="3 5">ATCC MYA-3509</strain>
    </source>
</reference>
<evidence type="ECO:0000313" key="5">
    <source>
        <dbReference type="Proteomes" id="UP001431209"/>
    </source>
</evidence>
<organism evidence="3 5">
    <name type="scientific">Acrasis kona</name>
    <dbReference type="NCBI Taxonomy" id="1008807"/>
    <lineage>
        <taxon>Eukaryota</taxon>
        <taxon>Discoba</taxon>
        <taxon>Heterolobosea</taxon>
        <taxon>Tetramitia</taxon>
        <taxon>Eutetramitia</taxon>
        <taxon>Acrasidae</taxon>
        <taxon>Acrasis</taxon>
    </lineage>
</organism>
<dbReference type="Pfam" id="PF14913">
    <property type="entry name" value="DPCD"/>
    <property type="match status" value="1"/>
</dbReference>
<protein>
    <recommendedName>
        <fullName evidence="2">Protein DPCD</fullName>
    </recommendedName>
</protein>
<keyword evidence="5" id="KW-1185">Reference proteome</keyword>